<evidence type="ECO:0000313" key="3">
    <source>
        <dbReference type="Proteomes" id="UP001382455"/>
    </source>
</evidence>
<feature type="signal peptide" evidence="1">
    <location>
        <begin position="1"/>
        <end position="19"/>
    </location>
</feature>
<evidence type="ECO:0000256" key="1">
    <source>
        <dbReference type="SAM" id="SignalP"/>
    </source>
</evidence>
<gene>
    <name evidence="2" type="ORF">WAE96_11775</name>
</gene>
<evidence type="ECO:0000313" key="2">
    <source>
        <dbReference type="EMBL" id="MEI4550344.1"/>
    </source>
</evidence>
<accession>A0ABU8ETP7</accession>
<proteinExistence type="predicted"/>
<dbReference type="SUPFAM" id="SSF49503">
    <property type="entry name" value="Cupredoxins"/>
    <property type="match status" value="1"/>
</dbReference>
<reference evidence="2 3" key="1">
    <citation type="submission" date="2023-12" db="EMBL/GenBank/DDBJ databases">
        <title>Friends and Foes: Symbiotic and Algicidal bacterial influence on Karenia brevis blooms.</title>
        <authorList>
            <person name="Fei C."/>
            <person name="Mohamed A.R."/>
            <person name="Booker A."/>
            <person name="Arshad M."/>
            <person name="Klass S."/>
            <person name="Ahn S."/>
            <person name="Gilbert P.M."/>
            <person name="Heil C.A."/>
            <person name="Martinez J.M."/>
            <person name="Amin S.A."/>
        </authorList>
    </citation>
    <scope>NUCLEOTIDE SEQUENCE [LARGE SCALE GENOMIC DNA]</scope>
    <source>
        <strain evidence="2 3">CE15</strain>
    </source>
</reference>
<organism evidence="2 3">
    <name type="scientific">Pseudoalteromonas spongiae</name>
    <dbReference type="NCBI Taxonomy" id="298657"/>
    <lineage>
        <taxon>Bacteria</taxon>
        <taxon>Pseudomonadati</taxon>
        <taxon>Pseudomonadota</taxon>
        <taxon>Gammaproteobacteria</taxon>
        <taxon>Alteromonadales</taxon>
        <taxon>Pseudoalteromonadaceae</taxon>
        <taxon>Pseudoalteromonas</taxon>
    </lineage>
</organism>
<feature type="chain" id="PRO_5047377699" description="Methylamine utilization protein" evidence="1">
    <location>
        <begin position="20"/>
        <end position="217"/>
    </location>
</feature>
<dbReference type="SUPFAM" id="SSF117074">
    <property type="entry name" value="Hypothetical protein PA1324"/>
    <property type="match status" value="1"/>
</dbReference>
<dbReference type="InterPro" id="IPR008972">
    <property type="entry name" value="Cupredoxin"/>
</dbReference>
<keyword evidence="1" id="KW-0732">Signal</keyword>
<comment type="caution">
    <text evidence="2">The sequence shown here is derived from an EMBL/GenBank/DDBJ whole genome shotgun (WGS) entry which is preliminary data.</text>
</comment>
<keyword evidence="3" id="KW-1185">Reference proteome</keyword>
<dbReference type="Gene3D" id="2.60.40.420">
    <property type="entry name" value="Cupredoxins - blue copper proteins"/>
    <property type="match status" value="1"/>
</dbReference>
<sequence>MRYLLLLISAVTTFSEANALELTVNVVDKNNNAVNKVVVFVTPKAGVADLPSNNQKLVIDQQGKKFTPYITVMQKGQNVVFSNKDDITHHIYSVSGKNRFEFKLKAGDSKHISDMNAAEEVAMGCNIHDWMSGYILVVDTPYFTKTNTNGSAVFTVKKTGQYDISVWHPQLDTPSHQITQSHSLSTDKKTLTLTLTKPLLPIPKQVGQEEFEFLEEY</sequence>
<dbReference type="Proteomes" id="UP001382455">
    <property type="component" value="Unassembled WGS sequence"/>
</dbReference>
<dbReference type="EMBL" id="JBAWKS010000001">
    <property type="protein sequence ID" value="MEI4550344.1"/>
    <property type="molecule type" value="Genomic_DNA"/>
</dbReference>
<evidence type="ECO:0008006" key="4">
    <source>
        <dbReference type="Google" id="ProtNLM"/>
    </source>
</evidence>
<dbReference type="RefSeq" id="WP_336435568.1">
    <property type="nucleotide sequence ID" value="NZ_JBAWKS010000001.1"/>
</dbReference>
<protein>
    <recommendedName>
        <fullName evidence="4">Methylamine utilization protein</fullName>
    </recommendedName>
</protein>
<name>A0ABU8ETP7_9GAMM</name>